<keyword evidence="2" id="KW-0472">Membrane</keyword>
<evidence type="ECO:0000313" key="4">
    <source>
        <dbReference type="EMBL" id="MEQ2431392.1"/>
    </source>
</evidence>
<dbReference type="Proteomes" id="UP001457898">
    <property type="component" value="Unassembled WGS sequence"/>
</dbReference>
<evidence type="ECO:0000259" key="3">
    <source>
        <dbReference type="Pfam" id="PF14285"/>
    </source>
</evidence>
<organism evidence="4 5">
    <name type="scientific">Blautia caccae</name>
    <dbReference type="NCBI Taxonomy" id="3133175"/>
    <lineage>
        <taxon>Bacteria</taxon>
        <taxon>Bacillati</taxon>
        <taxon>Bacillota</taxon>
        <taxon>Clostridia</taxon>
        <taxon>Lachnospirales</taxon>
        <taxon>Lachnospiraceae</taxon>
        <taxon>Blautia</taxon>
    </lineage>
</organism>
<name>A0ABV1DLX1_9FIRM</name>
<keyword evidence="2" id="KW-1133">Transmembrane helix</keyword>
<reference evidence="4 5" key="1">
    <citation type="submission" date="2024-03" db="EMBL/GenBank/DDBJ databases">
        <title>Human intestinal bacterial collection.</title>
        <authorList>
            <person name="Pauvert C."/>
            <person name="Hitch T.C.A."/>
            <person name="Clavel T."/>
        </authorList>
    </citation>
    <scope>NUCLEOTIDE SEQUENCE [LARGE SCALE GENOMIC DNA]</scope>
    <source>
        <strain evidence="4 5">CLA-SR-H028</strain>
    </source>
</reference>
<protein>
    <submittedName>
        <fullName evidence="4">DUF4367 domain-containing protein</fullName>
    </submittedName>
</protein>
<keyword evidence="2" id="KW-0812">Transmembrane</keyword>
<evidence type="ECO:0000256" key="1">
    <source>
        <dbReference type="SAM" id="MobiDB-lite"/>
    </source>
</evidence>
<dbReference type="EMBL" id="JBBMFP010000008">
    <property type="protein sequence ID" value="MEQ2431392.1"/>
    <property type="molecule type" value="Genomic_DNA"/>
</dbReference>
<dbReference type="RefSeq" id="WP_349064100.1">
    <property type="nucleotide sequence ID" value="NZ_JBBMFP010000008.1"/>
</dbReference>
<dbReference type="InterPro" id="IPR025377">
    <property type="entry name" value="DUF4367"/>
</dbReference>
<dbReference type="Pfam" id="PF14285">
    <property type="entry name" value="DUF4367"/>
    <property type="match status" value="1"/>
</dbReference>
<sequence length="317" mass="36811">MSKLDEKQIEKTHKSAAGQEDKAFEEWVSQRVLDETAEMINGLENGPDLDDFEPSEELFQKIVGIAKERGLLAEDDETTEDEADEIVEKIELFNKKSQDNVNEEFQNTTVLDNALSEKIVHYPKRRRTLIKWTAMIAVTMMGIFGISMSSQANRAYVMQRVDEIFGNDVNTKLNNTTDIIESDSTEEVDRRKIEEKLDVKVPTLFYMLDGMSYESYKIDEEVQAAYIRYKYKDKYIYLQIFSNYNDASGIFRNDQGVLLETIGSNWVDIKAELWKIEEVGDEMPVYLAQWEYGNSYYNINGKIEEEDMKNIVSDIIY</sequence>
<gene>
    <name evidence="4" type="ORF">WMO65_10295</name>
</gene>
<feature type="domain" description="DUF4367" evidence="3">
    <location>
        <begin position="202"/>
        <end position="313"/>
    </location>
</feature>
<comment type="caution">
    <text evidence="4">The sequence shown here is derived from an EMBL/GenBank/DDBJ whole genome shotgun (WGS) entry which is preliminary data.</text>
</comment>
<accession>A0ABV1DLX1</accession>
<evidence type="ECO:0000256" key="2">
    <source>
        <dbReference type="SAM" id="Phobius"/>
    </source>
</evidence>
<evidence type="ECO:0000313" key="5">
    <source>
        <dbReference type="Proteomes" id="UP001457898"/>
    </source>
</evidence>
<proteinExistence type="predicted"/>
<feature type="region of interest" description="Disordered" evidence="1">
    <location>
        <begin position="1"/>
        <end position="23"/>
    </location>
</feature>
<feature type="transmembrane region" description="Helical" evidence="2">
    <location>
        <begin position="129"/>
        <end position="148"/>
    </location>
</feature>
<keyword evidence="5" id="KW-1185">Reference proteome</keyword>